<evidence type="ECO:0000313" key="1">
    <source>
        <dbReference type="EMBL" id="KAG5192238.1"/>
    </source>
</evidence>
<gene>
    <name evidence="1" type="ORF">JKP88DRAFT_230417</name>
</gene>
<proteinExistence type="predicted"/>
<dbReference type="Proteomes" id="UP000664859">
    <property type="component" value="Unassembled WGS sequence"/>
</dbReference>
<protein>
    <submittedName>
        <fullName evidence="1">Uncharacterized protein</fullName>
    </submittedName>
</protein>
<accession>A0A835ZFS0</accession>
<dbReference type="AlphaFoldDB" id="A0A835ZFS0"/>
<organism evidence="1 2">
    <name type="scientific">Tribonema minus</name>
    <dbReference type="NCBI Taxonomy" id="303371"/>
    <lineage>
        <taxon>Eukaryota</taxon>
        <taxon>Sar</taxon>
        <taxon>Stramenopiles</taxon>
        <taxon>Ochrophyta</taxon>
        <taxon>PX clade</taxon>
        <taxon>Xanthophyceae</taxon>
        <taxon>Tribonematales</taxon>
        <taxon>Tribonemataceae</taxon>
        <taxon>Tribonema</taxon>
    </lineage>
</organism>
<dbReference type="EMBL" id="JAFCMP010000009">
    <property type="protein sequence ID" value="KAG5192238.1"/>
    <property type="molecule type" value="Genomic_DNA"/>
</dbReference>
<reference evidence="1" key="1">
    <citation type="submission" date="2021-02" db="EMBL/GenBank/DDBJ databases">
        <title>First Annotated Genome of the Yellow-green Alga Tribonema minus.</title>
        <authorList>
            <person name="Mahan K.M."/>
        </authorList>
    </citation>
    <scope>NUCLEOTIDE SEQUENCE</scope>
    <source>
        <strain evidence="1">UTEX B ZZ1240</strain>
    </source>
</reference>
<keyword evidence="2" id="KW-1185">Reference proteome</keyword>
<name>A0A835ZFS0_9STRA</name>
<dbReference type="PANTHER" id="PTHR28052:SF1">
    <property type="entry name" value="UPF0545 PROTEIN C22ORF39"/>
    <property type="match status" value="1"/>
</dbReference>
<sequence length="93" mass="10821">MTSSVDCGVVFDLLWRCATPRHQFASFYRWGKYDDCDDCLEDMKTCLKAKFTRDEAEAQRVYNEGAKNPTRVIWELKEKPGWDDTKGPQQGVH</sequence>
<dbReference type="Pfam" id="PF11326">
    <property type="entry name" value="PANTS-like"/>
    <property type="match status" value="1"/>
</dbReference>
<comment type="caution">
    <text evidence="1">The sequence shown here is derived from an EMBL/GenBank/DDBJ whole genome shotgun (WGS) entry which is preliminary data.</text>
</comment>
<dbReference type="PANTHER" id="PTHR28052">
    <property type="entry name" value="UPF0545 PROTEIN C22ORF39"/>
    <property type="match status" value="1"/>
</dbReference>
<dbReference type="InterPro" id="IPR021475">
    <property type="entry name" value="Pants/Emi1-like"/>
</dbReference>
<evidence type="ECO:0000313" key="2">
    <source>
        <dbReference type="Proteomes" id="UP000664859"/>
    </source>
</evidence>
<dbReference type="OrthoDB" id="2017405at2759"/>